<evidence type="ECO:0000256" key="2">
    <source>
        <dbReference type="ARBA" id="ARBA00004413"/>
    </source>
</evidence>
<reference evidence="18" key="2">
    <citation type="submission" date="2025-08" db="UniProtKB">
        <authorList>
            <consortium name="Ensembl"/>
        </authorList>
    </citation>
    <scope>IDENTIFICATION</scope>
</reference>
<keyword evidence="6" id="KW-0963">Cytoplasm</keyword>
<keyword evidence="19" id="KW-1185">Reference proteome</keyword>
<dbReference type="STRING" id="244447.ENSCSEP00000025700"/>
<reference evidence="18 19" key="1">
    <citation type="journal article" date="2014" name="Nat. Genet.">
        <title>Whole-genome sequence of a flatfish provides insights into ZW sex chromosome evolution and adaptation to a benthic lifestyle.</title>
        <authorList>
            <person name="Chen S."/>
            <person name="Zhang G."/>
            <person name="Shao C."/>
            <person name="Huang Q."/>
            <person name="Liu G."/>
            <person name="Zhang P."/>
            <person name="Song W."/>
            <person name="An N."/>
            <person name="Chalopin D."/>
            <person name="Volff J.N."/>
            <person name="Hong Y."/>
            <person name="Li Q."/>
            <person name="Sha Z."/>
            <person name="Zhou H."/>
            <person name="Xie M."/>
            <person name="Yu Q."/>
            <person name="Liu Y."/>
            <person name="Xiang H."/>
            <person name="Wang N."/>
            <person name="Wu K."/>
            <person name="Yang C."/>
            <person name="Zhou Q."/>
            <person name="Liao X."/>
            <person name="Yang L."/>
            <person name="Hu Q."/>
            <person name="Zhang J."/>
            <person name="Meng L."/>
            <person name="Jin L."/>
            <person name="Tian Y."/>
            <person name="Lian J."/>
            <person name="Yang J."/>
            <person name="Miao G."/>
            <person name="Liu S."/>
            <person name="Liang Z."/>
            <person name="Yan F."/>
            <person name="Li Y."/>
            <person name="Sun B."/>
            <person name="Zhang H."/>
            <person name="Zhang J."/>
            <person name="Zhu Y."/>
            <person name="Du M."/>
            <person name="Zhao Y."/>
            <person name="Schartl M."/>
            <person name="Tang Q."/>
            <person name="Wang J."/>
        </authorList>
    </citation>
    <scope>NUCLEOTIDE SEQUENCE</scope>
</reference>
<feature type="region of interest" description="Disordered" evidence="16">
    <location>
        <begin position="489"/>
        <end position="592"/>
    </location>
</feature>
<reference evidence="18" key="3">
    <citation type="submission" date="2025-09" db="UniProtKB">
        <authorList>
            <consortium name="Ensembl"/>
        </authorList>
    </citation>
    <scope>IDENTIFICATION</scope>
</reference>
<sequence length="635" mass="72140">MFRTSYLHEVRKEKYERTDVTDEEPQESSSVSATQSLQGLNSRFSQYINRARVLEQRNAVFRKQLEALQRLEETSGWEDAFTEQIRVNRQHIRELSSEHAELEQELKDACCLLDELTDKYKNECDYQEGLRSTLEELNQEADNALLRNLEYQIQSQFLQDDINFISDRQKKNLAEIQTYVDVLHQIHQTIPPILDGSVGISEVRSLMWSECVLMCWCVCVPDGTMMLEQTFKNTEDRYDSEIQMYNEKIESLRKEIEEAERSLEKFICECRHLATHQTSLKNELENYKRIIENEGSRLNSAILGTPISMFSANCHYTHTPTTSSGMRGKDITHALQDITSIKPRQKNLAKRILKKKEQSTNDANGSGLDGRRGGAHGEGQEEERKVTLSEKVDKERVKKQDQRPVLSGMSPQDVPDGAQISRAFDTLRNIVRDRMRRYRRPEPPADFYTKGRYVLVSGDSSYSDPCFYTSTPSGGHVYVTIRDGMVAPYQPYGHTTPSPPPPPPMGDQKSLDPTLPINGGAKQGNKGARDKETGGKNKHKSEEIPSKESRHTPPIMDPSFDSKDPTPSLPSGTSSSSSFSTSTSSGGLNGAPLSYEKVKMMESVEKFTKGPDMKRYEETSMVVETTIEKSRKKKQ</sequence>
<dbReference type="GO" id="GO:0070307">
    <property type="term" value="P:lens fiber cell development"/>
    <property type="evidence" value="ECO:0007669"/>
    <property type="project" value="TreeGrafter"/>
</dbReference>
<dbReference type="GeneTree" id="ENSGT00390000016976"/>
<keyword evidence="7" id="KW-0597">Phosphoprotein</keyword>
<evidence type="ECO:0000256" key="6">
    <source>
        <dbReference type="ARBA" id="ARBA00022490"/>
    </source>
</evidence>
<dbReference type="AlphaFoldDB" id="A0A3P8WM08"/>
<comment type="subcellular location">
    <subcellularLocation>
        <location evidence="2">Cell membrane</location>
        <topology evidence="2">Peripheral membrane protein</topology>
        <orientation evidence="2">Cytoplasmic side</orientation>
    </subcellularLocation>
    <subcellularLocation>
        <location evidence="3">Cytoplasm</location>
        <location evidence="3">Cell cortex</location>
    </subcellularLocation>
    <subcellularLocation>
        <location evidence="1">Cytoplasm</location>
        <location evidence="1">Cytoskeleton</location>
    </subcellularLocation>
</comment>
<dbReference type="InParanoid" id="A0A3P8WM08"/>
<dbReference type="PANTHER" id="PTHR14069">
    <property type="entry name" value="FILENSIN"/>
    <property type="match status" value="1"/>
</dbReference>
<evidence type="ECO:0000256" key="9">
    <source>
        <dbReference type="ARBA" id="ARBA00022737"/>
    </source>
</evidence>
<feature type="domain" description="IF rod" evidence="17">
    <location>
        <begin position="32"/>
        <end position="297"/>
    </location>
</feature>
<feature type="coiled-coil region" evidence="15">
    <location>
        <begin position="37"/>
        <end position="154"/>
    </location>
</feature>
<evidence type="ECO:0000256" key="10">
    <source>
        <dbReference type="ARBA" id="ARBA00022754"/>
    </source>
</evidence>
<keyword evidence="13" id="KW-0206">Cytoskeleton</keyword>
<protein>
    <recommendedName>
        <fullName evidence="4">Filensin</fullName>
    </recommendedName>
    <alternativeName>
        <fullName evidence="14">Beaded filament structural protein 1</fullName>
    </alternativeName>
</protein>
<dbReference type="GO" id="GO:0005882">
    <property type="term" value="C:intermediate filament"/>
    <property type="evidence" value="ECO:0007669"/>
    <property type="project" value="UniProtKB-KW"/>
</dbReference>
<feature type="region of interest" description="Disordered" evidence="16">
    <location>
        <begin position="347"/>
        <end position="417"/>
    </location>
</feature>
<dbReference type="SMART" id="SM01391">
    <property type="entry name" value="Filament"/>
    <property type="match status" value="1"/>
</dbReference>
<evidence type="ECO:0000256" key="15">
    <source>
        <dbReference type="SAM" id="Coils"/>
    </source>
</evidence>
<evidence type="ECO:0000256" key="13">
    <source>
        <dbReference type="ARBA" id="ARBA00023212"/>
    </source>
</evidence>
<dbReference type="Gene3D" id="1.20.5.170">
    <property type="match status" value="1"/>
</dbReference>
<keyword evidence="12" id="KW-0472">Membrane</keyword>
<evidence type="ECO:0000256" key="8">
    <source>
        <dbReference type="ARBA" id="ARBA00022613"/>
    </source>
</evidence>
<feature type="compositionally biased region" description="Basic and acidic residues" evidence="16">
    <location>
        <begin position="527"/>
        <end position="551"/>
    </location>
</feature>
<evidence type="ECO:0000313" key="18">
    <source>
        <dbReference type="Ensembl" id="ENSCSEP00000025700.1"/>
    </source>
</evidence>
<evidence type="ECO:0000259" key="17">
    <source>
        <dbReference type="SMART" id="SM01391"/>
    </source>
</evidence>
<evidence type="ECO:0000256" key="16">
    <source>
        <dbReference type="SAM" id="MobiDB-lite"/>
    </source>
</evidence>
<proteinExistence type="predicted"/>
<keyword evidence="9" id="KW-0677">Repeat</keyword>
<keyword evidence="11 15" id="KW-0175">Coiled coil</keyword>
<keyword evidence="8" id="KW-0273">Eye lens protein</keyword>
<evidence type="ECO:0000256" key="4">
    <source>
        <dbReference type="ARBA" id="ARBA00019025"/>
    </source>
</evidence>
<evidence type="ECO:0000313" key="19">
    <source>
        <dbReference type="Proteomes" id="UP000265120"/>
    </source>
</evidence>
<accession>A0A3P8WM08</accession>
<evidence type="ECO:0000256" key="14">
    <source>
        <dbReference type="ARBA" id="ARBA00031415"/>
    </source>
</evidence>
<feature type="compositionally biased region" description="Low complexity" evidence="16">
    <location>
        <begin position="565"/>
        <end position="586"/>
    </location>
</feature>
<dbReference type="InterPro" id="IPR042358">
    <property type="entry name" value="BFSP1"/>
</dbReference>
<dbReference type="SUPFAM" id="SSF64593">
    <property type="entry name" value="Intermediate filament protein, coiled coil region"/>
    <property type="match status" value="2"/>
</dbReference>
<evidence type="ECO:0000256" key="7">
    <source>
        <dbReference type="ARBA" id="ARBA00022553"/>
    </source>
</evidence>
<keyword evidence="5" id="KW-1003">Cell membrane</keyword>
<dbReference type="Gene3D" id="1.20.5.1160">
    <property type="entry name" value="Vasodilator-stimulated phosphoprotein"/>
    <property type="match status" value="1"/>
</dbReference>
<feature type="compositionally biased region" description="Basic and acidic residues" evidence="16">
    <location>
        <begin position="378"/>
        <end position="402"/>
    </location>
</feature>
<dbReference type="GO" id="GO:0005886">
    <property type="term" value="C:plasma membrane"/>
    <property type="evidence" value="ECO:0007669"/>
    <property type="project" value="UniProtKB-SubCell"/>
</dbReference>
<evidence type="ECO:0000256" key="3">
    <source>
        <dbReference type="ARBA" id="ARBA00004544"/>
    </source>
</evidence>
<dbReference type="OMA" id="IQTTPRV"/>
<keyword evidence="10" id="KW-0403">Intermediate filament</keyword>
<dbReference type="Proteomes" id="UP000265120">
    <property type="component" value="Chromosome 12"/>
</dbReference>
<dbReference type="Ensembl" id="ENSCSET00000026037.1">
    <property type="protein sequence ID" value="ENSCSEP00000025700.1"/>
    <property type="gene ID" value="ENSCSEG00000016385.1"/>
</dbReference>
<dbReference type="GO" id="GO:0005938">
    <property type="term" value="C:cell cortex"/>
    <property type="evidence" value="ECO:0007669"/>
    <property type="project" value="UniProtKB-SubCell"/>
</dbReference>
<feature type="region of interest" description="Disordered" evidence="16">
    <location>
        <begin position="13"/>
        <end position="36"/>
    </location>
</feature>
<evidence type="ECO:0000256" key="5">
    <source>
        <dbReference type="ARBA" id="ARBA00022475"/>
    </source>
</evidence>
<name>A0A3P8WM08_CYNSE</name>
<evidence type="ECO:0000256" key="11">
    <source>
        <dbReference type="ARBA" id="ARBA00023054"/>
    </source>
</evidence>
<dbReference type="PANTHER" id="PTHR14069:SF0">
    <property type="entry name" value="FILENSIN"/>
    <property type="match status" value="1"/>
</dbReference>
<dbReference type="Pfam" id="PF00038">
    <property type="entry name" value="Filament"/>
    <property type="match status" value="1"/>
</dbReference>
<dbReference type="GO" id="GO:0005212">
    <property type="term" value="F:structural constituent of eye lens"/>
    <property type="evidence" value="ECO:0007669"/>
    <property type="project" value="UniProtKB-KW"/>
</dbReference>
<dbReference type="InterPro" id="IPR039008">
    <property type="entry name" value="IF_rod_dom"/>
</dbReference>
<evidence type="ECO:0000256" key="1">
    <source>
        <dbReference type="ARBA" id="ARBA00004245"/>
    </source>
</evidence>
<feature type="compositionally biased region" description="Polar residues" evidence="16">
    <location>
        <begin position="27"/>
        <end position="36"/>
    </location>
</feature>
<feature type="coiled-coil region" evidence="15">
    <location>
        <begin position="235"/>
        <end position="269"/>
    </location>
</feature>
<organism evidence="18 19">
    <name type="scientific">Cynoglossus semilaevis</name>
    <name type="common">Tongue sole</name>
    <dbReference type="NCBI Taxonomy" id="244447"/>
    <lineage>
        <taxon>Eukaryota</taxon>
        <taxon>Metazoa</taxon>
        <taxon>Chordata</taxon>
        <taxon>Craniata</taxon>
        <taxon>Vertebrata</taxon>
        <taxon>Euteleostomi</taxon>
        <taxon>Actinopterygii</taxon>
        <taxon>Neopterygii</taxon>
        <taxon>Teleostei</taxon>
        <taxon>Neoteleostei</taxon>
        <taxon>Acanthomorphata</taxon>
        <taxon>Carangaria</taxon>
        <taxon>Pleuronectiformes</taxon>
        <taxon>Pleuronectoidei</taxon>
        <taxon>Cynoglossidae</taxon>
        <taxon>Cynoglossinae</taxon>
        <taxon>Cynoglossus</taxon>
    </lineage>
</organism>
<evidence type="ECO:0000256" key="12">
    <source>
        <dbReference type="ARBA" id="ARBA00023136"/>
    </source>
</evidence>